<proteinExistence type="predicted"/>
<dbReference type="AlphaFoldDB" id="A0AAE6EJW6"/>
<reference evidence="1 2" key="1">
    <citation type="submission" date="2019-04" db="EMBL/GenBank/DDBJ databases">
        <title>Complete genome sequence of Agrobacterium tumefaciens CFBP6624.</title>
        <authorList>
            <person name="Haryono M."/>
            <person name="Lin Y.-C."/>
            <person name="Lai E.-M."/>
            <person name="Kuo C.-H."/>
        </authorList>
    </citation>
    <scope>NUCLEOTIDE SEQUENCE [LARGE SCALE GENOMIC DNA]</scope>
    <source>
        <strain evidence="1 2">CFBP6624</strain>
    </source>
</reference>
<protein>
    <submittedName>
        <fullName evidence="1">Uncharacterized protein</fullName>
    </submittedName>
</protein>
<name>A0AAE6EJW6_AGRTU</name>
<accession>A0AAE6EJW6</accession>
<gene>
    <name evidence="1" type="ORF">CFBP6624_07540</name>
</gene>
<evidence type="ECO:0000313" key="1">
    <source>
        <dbReference type="EMBL" id="QCM00001.1"/>
    </source>
</evidence>
<sequence>MPYDQKIDDELNTYHKSAVQFIKSMEQAAGTPEGRFGNEKAQKFYAESAANLANVQVRADVLSGKECFNKPVQNLIKKSDFASIDATLQQKQNTLGGTDSQSKIATSPSGNCLAVMVRGVRLAQQRLESDHQTMDKLTPTVATLNQESISASVTVALKGLRAKKP</sequence>
<organism evidence="1 2">
    <name type="scientific">Agrobacterium tumefaciens</name>
    <dbReference type="NCBI Taxonomy" id="358"/>
    <lineage>
        <taxon>Bacteria</taxon>
        <taxon>Pseudomonadati</taxon>
        <taxon>Pseudomonadota</taxon>
        <taxon>Alphaproteobacteria</taxon>
        <taxon>Hyphomicrobiales</taxon>
        <taxon>Rhizobiaceae</taxon>
        <taxon>Rhizobium/Agrobacterium group</taxon>
        <taxon>Agrobacterium</taxon>
        <taxon>Agrobacterium tumefaciens complex</taxon>
    </lineage>
</organism>
<evidence type="ECO:0000313" key="2">
    <source>
        <dbReference type="Proteomes" id="UP000298646"/>
    </source>
</evidence>
<dbReference type="EMBL" id="CP039907">
    <property type="protein sequence ID" value="QCM00001.1"/>
    <property type="molecule type" value="Genomic_DNA"/>
</dbReference>
<dbReference type="Proteomes" id="UP000298646">
    <property type="component" value="Chromosome circular"/>
</dbReference>
<dbReference type="RefSeq" id="WP_137084531.1">
    <property type="nucleotide sequence ID" value="NZ_CP039907.1"/>
</dbReference>